<dbReference type="SUPFAM" id="SSF46955">
    <property type="entry name" value="Putative DNA-binding domain"/>
    <property type="match status" value="1"/>
</dbReference>
<organism evidence="1 2">
    <name type="scientific">Streptomyces resistomycificus</name>
    <dbReference type="NCBI Taxonomy" id="67356"/>
    <lineage>
        <taxon>Bacteria</taxon>
        <taxon>Bacillati</taxon>
        <taxon>Actinomycetota</taxon>
        <taxon>Actinomycetes</taxon>
        <taxon>Kitasatosporales</taxon>
        <taxon>Streptomycetaceae</taxon>
        <taxon>Streptomyces</taxon>
        <taxon>Streptomyces aurantiacus group</taxon>
    </lineage>
</organism>
<evidence type="ECO:0000313" key="2">
    <source>
        <dbReference type="Proteomes" id="UP000037251"/>
    </source>
</evidence>
<dbReference type="EMBL" id="LGUS01000170">
    <property type="protein sequence ID" value="KOG33703.1"/>
    <property type="molecule type" value="Genomic_DNA"/>
</dbReference>
<sequence>MSNLVRRTKYERRVPLPAGLVPLLTQREIETFYGVSTWQIDQWRKAGMPDEPFAGQGRRYDLAKCQAWHEANATDARSGLVAA</sequence>
<name>A0A0L8L674_9ACTN</name>
<evidence type="ECO:0000313" key="1">
    <source>
        <dbReference type="EMBL" id="KOG33703.1"/>
    </source>
</evidence>
<dbReference type="AlphaFoldDB" id="A0A0L8L674"/>
<dbReference type="RefSeq" id="WP_051869718.1">
    <property type="nucleotide sequence ID" value="NZ_KL575592.1"/>
</dbReference>
<comment type="caution">
    <text evidence="1">The sequence shown here is derived from an EMBL/GenBank/DDBJ whole genome shotgun (WGS) entry which is preliminary data.</text>
</comment>
<dbReference type="Gene3D" id="1.10.10.10">
    <property type="entry name" value="Winged helix-like DNA-binding domain superfamily/Winged helix DNA-binding domain"/>
    <property type="match status" value="1"/>
</dbReference>
<dbReference type="PATRIC" id="fig|67356.5.peg.4569"/>
<dbReference type="InterPro" id="IPR009061">
    <property type="entry name" value="DNA-bd_dom_put_sf"/>
</dbReference>
<keyword evidence="2" id="KW-1185">Reference proteome</keyword>
<dbReference type="OrthoDB" id="4265528at2"/>
<protein>
    <recommendedName>
        <fullName evidence="3">DNA-binding protein</fullName>
    </recommendedName>
</protein>
<proteinExistence type="predicted"/>
<reference evidence="2" key="1">
    <citation type="submission" date="2015-07" db="EMBL/GenBank/DDBJ databases">
        <authorList>
            <person name="Ju K.-S."/>
            <person name="Doroghazi J.R."/>
            <person name="Metcalf W.W."/>
        </authorList>
    </citation>
    <scope>NUCLEOTIDE SEQUENCE [LARGE SCALE GENOMIC DNA]</scope>
    <source>
        <strain evidence="2">NRRL 2290</strain>
    </source>
</reference>
<gene>
    <name evidence="1" type="ORF">ADK37_21500</name>
</gene>
<dbReference type="eggNOG" id="ENOG5032FQX">
    <property type="taxonomic scope" value="Bacteria"/>
</dbReference>
<evidence type="ECO:0008006" key="3">
    <source>
        <dbReference type="Google" id="ProtNLM"/>
    </source>
</evidence>
<dbReference type="Proteomes" id="UP000037251">
    <property type="component" value="Unassembled WGS sequence"/>
</dbReference>
<dbReference type="InterPro" id="IPR036388">
    <property type="entry name" value="WH-like_DNA-bd_sf"/>
</dbReference>
<accession>A0A0L8L674</accession>